<evidence type="ECO:0000313" key="2">
    <source>
        <dbReference type="Proteomes" id="UP001287356"/>
    </source>
</evidence>
<keyword evidence="2" id="KW-1185">Reference proteome</keyword>
<protein>
    <submittedName>
        <fullName evidence="1">Uncharacterized protein</fullName>
    </submittedName>
</protein>
<dbReference type="Proteomes" id="UP001287356">
    <property type="component" value="Unassembled WGS sequence"/>
</dbReference>
<reference evidence="1" key="2">
    <citation type="submission" date="2023-06" db="EMBL/GenBank/DDBJ databases">
        <authorList>
            <consortium name="Lawrence Berkeley National Laboratory"/>
            <person name="Haridas S."/>
            <person name="Hensen N."/>
            <person name="Bonometti L."/>
            <person name="Westerberg I."/>
            <person name="Brannstrom I.O."/>
            <person name="Guillou S."/>
            <person name="Cros-Aarteil S."/>
            <person name="Calhoun S."/>
            <person name="Kuo A."/>
            <person name="Mondo S."/>
            <person name="Pangilinan J."/>
            <person name="Riley R."/>
            <person name="Labutti K."/>
            <person name="Andreopoulos B."/>
            <person name="Lipzen A."/>
            <person name="Chen C."/>
            <person name="Yanf M."/>
            <person name="Daum C."/>
            <person name="Ng V."/>
            <person name="Clum A."/>
            <person name="Steindorff A."/>
            <person name="Ohm R."/>
            <person name="Martin F."/>
            <person name="Silar P."/>
            <person name="Natvig D."/>
            <person name="Lalanne C."/>
            <person name="Gautier V."/>
            <person name="Ament-Velasquez S.L."/>
            <person name="Kruys A."/>
            <person name="Hutchinson M.I."/>
            <person name="Powell A.J."/>
            <person name="Barry K."/>
            <person name="Miller A.N."/>
            <person name="Grigoriev I.V."/>
            <person name="Debuchy R."/>
            <person name="Gladieux P."/>
            <person name="Thoren M.H."/>
            <person name="Johannesson H."/>
        </authorList>
    </citation>
    <scope>NUCLEOTIDE SEQUENCE</scope>
    <source>
        <strain evidence="1">CBS 958.72</strain>
    </source>
</reference>
<proteinExistence type="predicted"/>
<accession>A0AAE0NAR0</accession>
<dbReference type="AlphaFoldDB" id="A0AAE0NAR0"/>
<organism evidence="1 2">
    <name type="scientific">Lasiosphaeria ovina</name>
    <dbReference type="NCBI Taxonomy" id="92902"/>
    <lineage>
        <taxon>Eukaryota</taxon>
        <taxon>Fungi</taxon>
        <taxon>Dikarya</taxon>
        <taxon>Ascomycota</taxon>
        <taxon>Pezizomycotina</taxon>
        <taxon>Sordariomycetes</taxon>
        <taxon>Sordariomycetidae</taxon>
        <taxon>Sordariales</taxon>
        <taxon>Lasiosphaeriaceae</taxon>
        <taxon>Lasiosphaeria</taxon>
    </lineage>
</organism>
<gene>
    <name evidence="1" type="ORF">B0T24DRAFT_591380</name>
</gene>
<name>A0AAE0NAR0_9PEZI</name>
<dbReference type="EMBL" id="JAULSN010000003">
    <property type="protein sequence ID" value="KAK3375674.1"/>
    <property type="molecule type" value="Genomic_DNA"/>
</dbReference>
<sequence length="336" mass="37119">MAYPDSAIPMSMHDPVGFKIELGGYLESLPRPGQQEPIRQATLVLTVDSLLEAADSNHGSRRAGDAEPLPEQASEWRILRTVNLVLAGEVNYDWALAEQDLALAQPKPGGNSSRLTNTITIPYALVNDSERIRMAHSILAQTVAPSTYFQDGRRVYVISGVQGVLIGRLRNANPANGRDMLRWKVELEGEYNFHSLDQGSAVVDGEAYPDKGPMTRDVFGHIIRPGRYVGTVSPIKKVLRQIQDAYMLRFLGAGTPGTFIYIKPKQAATETVVEEAGKRKRHAPYFMSLHLTPDTQNLIFMVCGSRTRSPALKLEDSMLIHVTGQVTHLQVAELYA</sequence>
<evidence type="ECO:0000313" key="1">
    <source>
        <dbReference type="EMBL" id="KAK3375674.1"/>
    </source>
</evidence>
<reference evidence="1" key="1">
    <citation type="journal article" date="2023" name="Mol. Phylogenet. Evol.">
        <title>Genome-scale phylogeny and comparative genomics of the fungal order Sordariales.</title>
        <authorList>
            <person name="Hensen N."/>
            <person name="Bonometti L."/>
            <person name="Westerberg I."/>
            <person name="Brannstrom I.O."/>
            <person name="Guillou S."/>
            <person name="Cros-Aarteil S."/>
            <person name="Calhoun S."/>
            <person name="Haridas S."/>
            <person name="Kuo A."/>
            <person name="Mondo S."/>
            <person name="Pangilinan J."/>
            <person name="Riley R."/>
            <person name="LaButti K."/>
            <person name="Andreopoulos B."/>
            <person name="Lipzen A."/>
            <person name="Chen C."/>
            <person name="Yan M."/>
            <person name="Daum C."/>
            <person name="Ng V."/>
            <person name="Clum A."/>
            <person name="Steindorff A."/>
            <person name="Ohm R.A."/>
            <person name="Martin F."/>
            <person name="Silar P."/>
            <person name="Natvig D.O."/>
            <person name="Lalanne C."/>
            <person name="Gautier V."/>
            <person name="Ament-Velasquez S.L."/>
            <person name="Kruys A."/>
            <person name="Hutchinson M.I."/>
            <person name="Powell A.J."/>
            <person name="Barry K."/>
            <person name="Miller A.N."/>
            <person name="Grigoriev I.V."/>
            <person name="Debuchy R."/>
            <person name="Gladieux P."/>
            <person name="Hiltunen Thoren M."/>
            <person name="Johannesson H."/>
        </authorList>
    </citation>
    <scope>NUCLEOTIDE SEQUENCE</scope>
    <source>
        <strain evidence="1">CBS 958.72</strain>
    </source>
</reference>
<comment type="caution">
    <text evidence="1">The sequence shown here is derived from an EMBL/GenBank/DDBJ whole genome shotgun (WGS) entry which is preliminary data.</text>
</comment>